<feature type="signal peptide" evidence="10">
    <location>
        <begin position="1"/>
        <end position="23"/>
    </location>
</feature>
<dbReference type="Proteomes" id="UP000191116">
    <property type="component" value="Unassembled WGS sequence"/>
</dbReference>
<keyword evidence="7 10" id="KW-0574">Periplasm</keyword>
<dbReference type="Pfam" id="PF03548">
    <property type="entry name" value="LolA"/>
    <property type="match status" value="1"/>
</dbReference>
<evidence type="ECO:0000256" key="5">
    <source>
        <dbReference type="ARBA" id="ARBA00022448"/>
    </source>
</evidence>
<evidence type="ECO:0000256" key="7">
    <source>
        <dbReference type="ARBA" id="ARBA00022764"/>
    </source>
</evidence>
<evidence type="ECO:0000256" key="10">
    <source>
        <dbReference type="HAMAP-Rule" id="MF_00240"/>
    </source>
</evidence>
<dbReference type="EMBL" id="FUWP01000002">
    <property type="protein sequence ID" value="SJZ85524.1"/>
    <property type="molecule type" value="Genomic_DNA"/>
</dbReference>
<dbReference type="GO" id="GO:0044874">
    <property type="term" value="P:lipoprotein localization to outer membrane"/>
    <property type="evidence" value="ECO:0007669"/>
    <property type="project" value="UniProtKB-UniRule"/>
</dbReference>
<gene>
    <name evidence="10 11" type="primary">lolA</name>
    <name evidence="11" type="ORF">CZ814_00744</name>
</gene>
<dbReference type="NCBIfam" id="TIGR00547">
    <property type="entry name" value="lolA"/>
    <property type="match status" value="1"/>
</dbReference>
<comment type="subcellular location">
    <subcellularLocation>
        <location evidence="1 10">Periplasm</location>
    </subcellularLocation>
</comment>
<comment type="function">
    <text evidence="10">Participates in the translocation of lipoproteins from the inner membrane to the outer membrane. Only forms a complex with a lipoprotein if the residue after the N-terminal Cys is not an aspartate (The Asp acts as a targeting signal to indicate that the lipoprotein should stay in the inner membrane).</text>
</comment>
<dbReference type="RefSeq" id="WP_080173539.1">
    <property type="nucleotide sequence ID" value="NZ_AP024854.1"/>
</dbReference>
<dbReference type="GO" id="GO:0042953">
    <property type="term" value="P:lipoprotein transport"/>
    <property type="evidence" value="ECO:0007669"/>
    <property type="project" value="InterPro"/>
</dbReference>
<keyword evidence="9 10" id="KW-0143">Chaperone</keyword>
<dbReference type="InterPro" id="IPR004564">
    <property type="entry name" value="OM_lipoprot_carrier_LolA-like"/>
</dbReference>
<evidence type="ECO:0000256" key="2">
    <source>
        <dbReference type="ARBA" id="ARBA00007615"/>
    </source>
</evidence>
<dbReference type="SUPFAM" id="SSF89392">
    <property type="entry name" value="Prokaryotic lipoproteins and lipoprotein localization factors"/>
    <property type="match status" value="1"/>
</dbReference>
<dbReference type="PANTHER" id="PTHR35869">
    <property type="entry name" value="OUTER-MEMBRANE LIPOPROTEIN CARRIER PROTEIN"/>
    <property type="match status" value="1"/>
</dbReference>
<comment type="similarity">
    <text evidence="2 10">Belongs to the LolA family.</text>
</comment>
<keyword evidence="6 10" id="KW-0732">Signal</keyword>
<reference evidence="11 12" key="1">
    <citation type="submission" date="2017-02" db="EMBL/GenBank/DDBJ databases">
        <authorList>
            <person name="Peterson S.W."/>
        </authorList>
    </citation>
    <scope>NUCLEOTIDE SEQUENCE [LARGE SCALE GENOMIC DNA]</scope>
    <source>
        <strain evidence="11 12">CECT 9189</strain>
    </source>
</reference>
<keyword evidence="11" id="KW-0449">Lipoprotein</keyword>
<proteinExistence type="inferred from homology"/>
<dbReference type="OrthoDB" id="9787361at2"/>
<evidence type="ECO:0000256" key="9">
    <source>
        <dbReference type="ARBA" id="ARBA00023186"/>
    </source>
</evidence>
<dbReference type="GO" id="GO:0030288">
    <property type="term" value="C:outer membrane-bounded periplasmic space"/>
    <property type="evidence" value="ECO:0007669"/>
    <property type="project" value="TreeGrafter"/>
</dbReference>
<dbReference type="AlphaFoldDB" id="A0A1T4P1X1"/>
<dbReference type="PANTHER" id="PTHR35869:SF1">
    <property type="entry name" value="OUTER-MEMBRANE LIPOPROTEIN CARRIER PROTEIN"/>
    <property type="match status" value="1"/>
</dbReference>
<keyword evidence="8 10" id="KW-0653">Protein transport</keyword>
<name>A0A1T4P1X1_9GAMM</name>
<evidence type="ECO:0000313" key="12">
    <source>
        <dbReference type="Proteomes" id="UP000191116"/>
    </source>
</evidence>
<sequence length="206" mass="22880" precursor="true">MMKKLVMSMLVAAPMLVASSAWAATPQQALSSRLDKVNAFSANFTQKVTSPDGEVLVNGTGDLSIKRPNLFRWKTKTPDESLLVSDGKTVWYYSPFVEQVTAMWLKDATEQTPFVLLTTNSASDWSKYNVAQLVDTFTLTPKDKTSSMDKFVITVSKAGDVRNFSVVETDGQRSQYVLNDFKRTTPAASLFTFTPPKGVELDDQRN</sequence>
<evidence type="ECO:0000256" key="3">
    <source>
        <dbReference type="ARBA" id="ARBA00011245"/>
    </source>
</evidence>
<evidence type="ECO:0000256" key="4">
    <source>
        <dbReference type="ARBA" id="ARBA00014035"/>
    </source>
</evidence>
<comment type="subunit">
    <text evidence="3 10">Monomer.</text>
</comment>
<keyword evidence="5 10" id="KW-0813">Transport</keyword>
<evidence type="ECO:0000256" key="8">
    <source>
        <dbReference type="ARBA" id="ARBA00022927"/>
    </source>
</evidence>
<dbReference type="HAMAP" id="MF_00240">
    <property type="entry name" value="LolA"/>
    <property type="match status" value="1"/>
</dbReference>
<evidence type="ECO:0000256" key="1">
    <source>
        <dbReference type="ARBA" id="ARBA00004418"/>
    </source>
</evidence>
<dbReference type="CDD" id="cd16325">
    <property type="entry name" value="LolA"/>
    <property type="match status" value="1"/>
</dbReference>
<dbReference type="Gene3D" id="2.50.20.10">
    <property type="entry name" value="Lipoprotein localisation LolA/LolB/LppX"/>
    <property type="match status" value="1"/>
</dbReference>
<protein>
    <recommendedName>
        <fullName evidence="4 10">Outer-membrane lipoprotein carrier protein</fullName>
    </recommendedName>
</protein>
<accession>A0A1T4P1X1</accession>
<feature type="chain" id="PRO_5013416465" description="Outer-membrane lipoprotein carrier protein" evidence="10">
    <location>
        <begin position="24"/>
        <end position="206"/>
    </location>
</feature>
<organism evidence="11 12">
    <name type="scientific">Photobacterium toruni</name>
    <dbReference type="NCBI Taxonomy" id="1935446"/>
    <lineage>
        <taxon>Bacteria</taxon>
        <taxon>Pseudomonadati</taxon>
        <taxon>Pseudomonadota</taxon>
        <taxon>Gammaproteobacteria</taxon>
        <taxon>Vibrionales</taxon>
        <taxon>Vibrionaceae</taxon>
        <taxon>Photobacterium</taxon>
    </lineage>
</organism>
<evidence type="ECO:0000313" key="11">
    <source>
        <dbReference type="EMBL" id="SJZ85524.1"/>
    </source>
</evidence>
<dbReference type="InterPro" id="IPR018323">
    <property type="entry name" value="OM_lipoprot_carrier_LolA_Pbac"/>
</dbReference>
<dbReference type="InterPro" id="IPR029046">
    <property type="entry name" value="LolA/LolB/LppX"/>
</dbReference>
<evidence type="ECO:0000256" key="6">
    <source>
        <dbReference type="ARBA" id="ARBA00022729"/>
    </source>
</evidence>